<dbReference type="InterPro" id="IPR010776">
    <property type="entry name" value="Hop2_WH_dom"/>
</dbReference>
<reference evidence="14 15" key="1">
    <citation type="journal article" date="2018" name="IMA Fungus">
        <title>IMA Genome-F 10: Nine draft genome sequences of Claviceps purpurea s.lat., including C. arundinis, C. humidiphila, and C. cf. spartinae, pseudomolecules for the pitch canker pathogen Fusarium circinatum, draft genome of Davidsoniella eucalypti, Grosmannia galeiformis, Quambalaria eucalypti, and Teratosphaeria destructans.</title>
        <authorList>
            <person name="Wingfield B.D."/>
            <person name="Liu M."/>
            <person name="Nguyen H.D."/>
            <person name="Lane F.A."/>
            <person name="Morgan S.W."/>
            <person name="De Vos L."/>
            <person name="Wilken P.M."/>
            <person name="Duong T.A."/>
            <person name="Aylward J."/>
            <person name="Coetzee M.P."/>
            <person name="Dadej K."/>
            <person name="De Beer Z.W."/>
            <person name="Findlay W."/>
            <person name="Havenga M."/>
            <person name="Kolarik M."/>
            <person name="Menzies J.G."/>
            <person name="Naidoo K."/>
            <person name="Pochopski O."/>
            <person name="Shoukouhi P."/>
            <person name="Santana Q.C."/>
            <person name="Seifert K.A."/>
            <person name="Soal N."/>
            <person name="Steenkamp E.T."/>
            <person name="Tatham C.T."/>
            <person name="van der Nest M.A."/>
            <person name="Wingfield M.J."/>
        </authorList>
    </citation>
    <scope>NUCLEOTIDE SEQUENCE [LARGE SCALE GENOMIC DNA]</scope>
    <source>
        <strain evidence="14">CMW44962</strain>
    </source>
</reference>
<comment type="catalytic activity">
    <reaction evidence="9">
        <text>S-hexadecanoyl-L-cysteinyl-[protein] + H2O = L-cysteinyl-[protein] + hexadecanoate + H(+)</text>
        <dbReference type="Rhea" id="RHEA:19233"/>
        <dbReference type="Rhea" id="RHEA-COMP:10131"/>
        <dbReference type="Rhea" id="RHEA-COMP:11032"/>
        <dbReference type="ChEBI" id="CHEBI:7896"/>
        <dbReference type="ChEBI" id="CHEBI:15377"/>
        <dbReference type="ChEBI" id="CHEBI:15378"/>
        <dbReference type="ChEBI" id="CHEBI:29950"/>
        <dbReference type="ChEBI" id="CHEBI:74151"/>
        <dbReference type="EC" id="3.1.2.22"/>
    </reaction>
</comment>
<evidence type="ECO:0000313" key="15">
    <source>
        <dbReference type="Proteomes" id="UP001138500"/>
    </source>
</evidence>
<dbReference type="Proteomes" id="UP001138500">
    <property type="component" value="Unassembled WGS sequence"/>
</dbReference>
<keyword evidence="6" id="KW-0276">Fatty acid metabolism</keyword>
<dbReference type="InterPro" id="IPR050565">
    <property type="entry name" value="LYPA1-2/EST-like"/>
</dbReference>
<feature type="region of interest" description="Disordered" evidence="11">
    <location>
        <begin position="1"/>
        <end position="28"/>
    </location>
</feature>
<keyword evidence="15" id="KW-1185">Reference proteome</keyword>
<dbReference type="InterPro" id="IPR003140">
    <property type="entry name" value="PLipase/COase/thioEstase"/>
</dbReference>
<evidence type="ECO:0000256" key="10">
    <source>
        <dbReference type="SAM" id="Coils"/>
    </source>
</evidence>
<dbReference type="OrthoDB" id="2418081at2759"/>
<evidence type="ECO:0000256" key="9">
    <source>
        <dbReference type="ARBA" id="ARBA00047337"/>
    </source>
</evidence>
<keyword evidence="4" id="KW-0719">Serine esterase</keyword>
<feature type="domain" description="Phospholipase/carboxylesterase/thioesterase" evidence="12">
    <location>
        <begin position="33"/>
        <end position="254"/>
    </location>
</feature>
<evidence type="ECO:0000256" key="2">
    <source>
        <dbReference type="ARBA" id="ARBA00012423"/>
    </source>
</evidence>
<dbReference type="Gene3D" id="3.40.50.1820">
    <property type="entry name" value="alpha/beta hydrolase"/>
    <property type="match status" value="1"/>
</dbReference>
<evidence type="ECO:0000256" key="6">
    <source>
        <dbReference type="ARBA" id="ARBA00022832"/>
    </source>
</evidence>
<proteinExistence type="inferred from homology"/>
<dbReference type="PANTHER" id="PTHR10655:SF17">
    <property type="entry name" value="LYSOPHOSPHOLIPASE-LIKE PROTEIN 1"/>
    <property type="match status" value="1"/>
</dbReference>
<dbReference type="PANTHER" id="PTHR10655">
    <property type="entry name" value="LYSOPHOSPHOLIPASE-RELATED"/>
    <property type="match status" value="1"/>
</dbReference>
<dbReference type="InterPro" id="IPR029058">
    <property type="entry name" value="AB_hydrolase_fold"/>
</dbReference>
<dbReference type="GO" id="GO:0052689">
    <property type="term" value="F:carboxylic ester hydrolase activity"/>
    <property type="evidence" value="ECO:0007669"/>
    <property type="project" value="UniProtKB-KW"/>
</dbReference>
<organism evidence="14 15">
    <name type="scientific">Teratosphaeria destructans</name>
    <dbReference type="NCBI Taxonomy" id="418781"/>
    <lineage>
        <taxon>Eukaryota</taxon>
        <taxon>Fungi</taxon>
        <taxon>Dikarya</taxon>
        <taxon>Ascomycota</taxon>
        <taxon>Pezizomycotina</taxon>
        <taxon>Dothideomycetes</taxon>
        <taxon>Dothideomycetidae</taxon>
        <taxon>Mycosphaerellales</taxon>
        <taxon>Teratosphaeriaceae</taxon>
        <taxon>Teratosphaeria</taxon>
    </lineage>
</organism>
<evidence type="ECO:0000259" key="12">
    <source>
        <dbReference type="Pfam" id="PF02230"/>
    </source>
</evidence>
<dbReference type="InterPro" id="IPR036388">
    <property type="entry name" value="WH-like_DNA-bd_sf"/>
</dbReference>
<sequence>MSGIRRRMTLPSIQGREDPIYKAPTKPASDPGHSAAFIFVHGLGDDAAGLENVADQFQNNNKLPHMNWIIPNARENRDAMQKAWYRPTPLTPFPSSRPELDEEEDEQGLMETVNYLESLIDACVNKGIPPNRIVLGGFSQGCAVSLLTDLVSAKYAGRLAGIVGLMGYLPLAENYRLQDMRAHNGLPPVHGDVPVFLARGKKDILIPTRIWNRSLKGLEAVGLSKDSLEVHEYEDTGHTITGPLLRDMCAFLERVKDEKEAKLTPEQSATLVLDYLRKQNRPYSATDISTNLKNRVTKTAATKLLKDMHERKEVEGRAAGKQIVYHAIQEEPEEDDVEKLQEMDEKTKTLRDATAALRMAEKELRLTLREGAAQIPLHELKDTVGGLSLEKQEIMVRLEKLKSGNVKPVSVDEREKVGKDHRQLEKATSARKKIRNLMWDMIKGNLEKENCEETAEALGLEL</sequence>
<keyword evidence="5" id="KW-0378">Hydrolase</keyword>
<evidence type="ECO:0000256" key="3">
    <source>
        <dbReference type="ARBA" id="ARBA00014923"/>
    </source>
</evidence>
<evidence type="ECO:0000256" key="4">
    <source>
        <dbReference type="ARBA" id="ARBA00022487"/>
    </source>
</evidence>
<dbReference type="EC" id="3.1.2.22" evidence="2"/>
<keyword evidence="6" id="KW-0443">Lipid metabolism</keyword>
<feature type="domain" description="Homologous-pairing protein 2 winged helix" evidence="13">
    <location>
        <begin position="270"/>
        <end position="326"/>
    </location>
</feature>
<comment type="caution">
    <text evidence="14">The sequence shown here is derived from an EMBL/GenBank/DDBJ whole genome shotgun (WGS) entry which is preliminary data.</text>
</comment>
<dbReference type="GO" id="GO:0008474">
    <property type="term" value="F:palmitoyl-(protein) hydrolase activity"/>
    <property type="evidence" value="ECO:0007669"/>
    <property type="project" value="UniProtKB-EC"/>
</dbReference>
<dbReference type="GO" id="GO:0005737">
    <property type="term" value="C:cytoplasm"/>
    <property type="evidence" value="ECO:0007669"/>
    <property type="project" value="TreeGrafter"/>
</dbReference>
<dbReference type="EMBL" id="RIBY02000302">
    <property type="protein sequence ID" value="KAH9844550.1"/>
    <property type="molecule type" value="Genomic_DNA"/>
</dbReference>
<dbReference type="AlphaFoldDB" id="A0A9W7W6I6"/>
<evidence type="ECO:0000313" key="14">
    <source>
        <dbReference type="EMBL" id="KAH9844550.1"/>
    </source>
</evidence>
<evidence type="ECO:0000256" key="1">
    <source>
        <dbReference type="ARBA" id="ARBA00006499"/>
    </source>
</evidence>
<dbReference type="GO" id="GO:0006631">
    <property type="term" value="P:fatty acid metabolic process"/>
    <property type="evidence" value="ECO:0007669"/>
    <property type="project" value="UniProtKB-KW"/>
</dbReference>
<keyword evidence="10" id="KW-0175">Coiled coil</keyword>
<name>A0A9W7W6I6_9PEZI</name>
<dbReference type="Pfam" id="PF07106">
    <property type="entry name" value="WHD_TBPIP"/>
    <property type="match status" value="1"/>
</dbReference>
<feature type="coiled-coil region" evidence="10">
    <location>
        <begin position="343"/>
        <end position="370"/>
    </location>
</feature>
<dbReference type="Gene3D" id="1.10.10.10">
    <property type="entry name" value="Winged helix-like DNA-binding domain superfamily/Winged helix DNA-binding domain"/>
    <property type="match status" value="1"/>
</dbReference>
<evidence type="ECO:0000256" key="11">
    <source>
        <dbReference type="SAM" id="MobiDB-lite"/>
    </source>
</evidence>
<evidence type="ECO:0000256" key="8">
    <source>
        <dbReference type="ARBA" id="ARBA00031195"/>
    </source>
</evidence>
<accession>A0A9W7W6I6</accession>
<protein>
    <recommendedName>
        <fullName evidence="3">Acyl-protein thioesterase 1</fullName>
        <ecNumber evidence="2">3.1.2.22</ecNumber>
    </recommendedName>
    <alternativeName>
        <fullName evidence="8">Palmitoyl-protein hydrolase</fullName>
    </alternativeName>
</protein>
<dbReference type="Pfam" id="PF02230">
    <property type="entry name" value="Abhydrolase_2"/>
    <property type="match status" value="1"/>
</dbReference>
<evidence type="ECO:0000256" key="5">
    <source>
        <dbReference type="ARBA" id="ARBA00022801"/>
    </source>
</evidence>
<evidence type="ECO:0000256" key="7">
    <source>
        <dbReference type="ARBA" id="ARBA00029392"/>
    </source>
</evidence>
<dbReference type="SUPFAM" id="SSF53474">
    <property type="entry name" value="alpha/beta-Hydrolases"/>
    <property type="match status" value="1"/>
</dbReference>
<reference evidence="14 15" key="2">
    <citation type="journal article" date="2021" name="Curr. Genet.">
        <title>Genetic response to nitrogen starvation in the aggressive Eucalyptus foliar pathogen Teratosphaeria destructans.</title>
        <authorList>
            <person name="Havenga M."/>
            <person name="Wingfield B.D."/>
            <person name="Wingfield M.J."/>
            <person name="Dreyer L.L."/>
            <person name="Roets F."/>
            <person name="Aylward J."/>
        </authorList>
    </citation>
    <scope>NUCLEOTIDE SEQUENCE [LARGE SCALE GENOMIC DNA]</scope>
    <source>
        <strain evidence="14">CMW44962</strain>
    </source>
</reference>
<gene>
    <name evidence="14" type="ORF">Tdes44962_MAKER07308</name>
</gene>
<evidence type="ECO:0000259" key="13">
    <source>
        <dbReference type="Pfam" id="PF07106"/>
    </source>
</evidence>
<comment type="similarity">
    <text evidence="1">Belongs to the AB hydrolase superfamily. AB hydrolase 2 family.</text>
</comment>
<comment type="function">
    <text evidence="7">Hydrolyzes fatty acids from S-acylated cysteine residues in proteins with a strong preference for palmitoylated G-alpha proteins over other acyl substrates. Mediates the deacylation of G-alpha proteins such as GPA1 in vivo, but has weak or no activity toward palmitoylated Ras proteins. Has weak lysophospholipase activity in vitro; however such activity may not exist in vivo.</text>
</comment>